<accession>A0AAN0IR26</accession>
<dbReference type="InterPro" id="IPR013083">
    <property type="entry name" value="Znf_RING/FYVE/PHD"/>
</dbReference>
<evidence type="ECO:0000313" key="5">
    <source>
        <dbReference type="EnsemblMetazoa" id="XP_011408071.1"/>
    </source>
</evidence>
<dbReference type="InterPro" id="IPR001841">
    <property type="entry name" value="Znf_RING"/>
</dbReference>
<dbReference type="Proteomes" id="UP000007879">
    <property type="component" value="Unassembled WGS sequence"/>
</dbReference>
<dbReference type="GO" id="GO:0043122">
    <property type="term" value="P:regulation of canonical NF-kappaB signal transduction"/>
    <property type="evidence" value="ECO:0007669"/>
    <property type="project" value="TreeGrafter"/>
</dbReference>
<evidence type="ECO:0000259" key="4">
    <source>
        <dbReference type="PROSITE" id="PS50089"/>
    </source>
</evidence>
<keyword evidence="1 3" id="KW-0863">Zinc-finger</keyword>
<keyword evidence="1 3" id="KW-0479">Metal-binding</keyword>
<protein>
    <recommendedName>
        <fullName evidence="4">RING-type domain-containing protein</fullName>
    </recommendedName>
</protein>
<dbReference type="SUPFAM" id="SSF57850">
    <property type="entry name" value="RING/U-box"/>
    <property type="match status" value="1"/>
</dbReference>
<feature type="domain" description="RING-type" evidence="4">
    <location>
        <begin position="23"/>
        <end position="61"/>
    </location>
</feature>
<dbReference type="EnsemblMetazoa" id="XM_011409769.1">
    <property type="protein sequence ID" value="XP_011408071.1"/>
    <property type="gene ID" value="LOC105315213"/>
</dbReference>
<evidence type="ECO:0000313" key="6">
    <source>
        <dbReference type="Proteomes" id="UP000007879"/>
    </source>
</evidence>
<name>A0AAN0IR26_AMPQE</name>
<dbReference type="SUPFAM" id="SSF49599">
    <property type="entry name" value="TRAF domain-like"/>
    <property type="match status" value="1"/>
</dbReference>
<dbReference type="PROSITE" id="PS50089">
    <property type="entry name" value="ZF_RING_2"/>
    <property type="match status" value="1"/>
</dbReference>
<dbReference type="RefSeq" id="XP_011408071.1">
    <property type="nucleotide sequence ID" value="XM_011409769.1"/>
</dbReference>
<dbReference type="Gene3D" id="3.30.40.10">
    <property type="entry name" value="Zinc/RING finger domain, C3HC4 (zinc finger)"/>
    <property type="match status" value="1"/>
</dbReference>
<dbReference type="KEGG" id="aqu:105315213"/>
<dbReference type="GO" id="GO:0008270">
    <property type="term" value="F:zinc ion binding"/>
    <property type="evidence" value="ECO:0007669"/>
    <property type="project" value="UniProtKB-KW"/>
</dbReference>
<keyword evidence="2" id="KW-0862">Zinc</keyword>
<proteinExistence type="predicted"/>
<dbReference type="GeneID" id="105315213"/>
<dbReference type="PANTHER" id="PTHR10131:SF94">
    <property type="entry name" value="TNF RECEPTOR-ASSOCIATED FACTOR 4"/>
    <property type="match status" value="1"/>
</dbReference>
<evidence type="ECO:0000256" key="3">
    <source>
        <dbReference type="PROSITE-ProRule" id="PRU00175"/>
    </source>
</evidence>
<dbReference type="AlphaFoldDB" id="A0AAN0IR26"/>
<keyword evidence="6" id="KW-1185">Reference proteome</keyword>
<evidence type="ECO:0000256" key="2">
    <source>
        <dbReference type="ARBA" id="ARBA00022833"/>
    </source>
</evidence>
<evidence type="ECO:0000256" key="1">
    <source>
        <dbReference type="ARBA" id="ARBA00022771"/>
    </source>
</evidence>
<reference evidence="6" key="1">
    <citation type="journal article" date="2010" name="Nature">
        <title>The Amphimedon queenslandica genome and the evolution of animal complexity.</title>
        <authorList>
            <person name="Srivastava M."/>
            <person name="Simakov O."/>
            <person name="Chapman J."/>
            <person name="Fahey B."/>
            <person name="Gauthier M.E."/>
            <person name="Mitros T."/>
            <person name="Richards G.S."/>
            <person name="Conaco C."/>
            <person name="Dacre M."/>
            <person name="Hellsten U."/>
            <person name="Larroux C."/>
            <person name="Putnam N.H."/>
            <person name="Stanke M."/>
            <person name="Adamska M."/>
            <person name="Darling A."/>
            <person name="Degnan S.M."/>
            <person name="Oakley T.H."/>
            <person name="Plachetzki D.C."/>
            <person name="Zhai Y."/>
            <person name="Adamski M."/>
            <person name="Calcino A."/>
            <person name="Cummins S.F."/>
            <person name="Goodstein D.M."/>
            <person name="Harris C."/>
            <person name="Jackson D.J."/>
            <person name="Leys S.P."/>
            <person name="Shu S."/>
            <person name="Woodcroft B.J."/>
            <person name="Vervoort M."/>
            <person name="Kosik K.S."/>
            <person name="Manning G."/>
            <person name="Degnan B.M."/>
            <person name="Rokhsar D.S."/>
        </authorList>
    </citation>
    <scope>NUCLEOTIDE SEQUENCE [LARGE SCALE GENOMIC DNA]</scope>
</reference>
<reference evidence="5" key="2">
    <citation type="submission" date="2024-06" db="UniProtKB">
        <authorList>
            <consortium name="EnsemblMetazoa"/>
        </authorList>
    </citation>
    <scope>IDENTIFICATION</scope>
</reference>
<dbReference type="PANTHER" id="PTHR10131">
    <property type="entry name" value="TNF RECEPTOR ASSOCIATED FACTOR"/>
    <property type="match status" value="1"/>
</dbReference>
<organism evidence="5 6">
    <name type="scientific">Amphimedon queenslandica</name>
    <name type="common">Sponge</name>
    <dbReference type="NCBI Taxonomy" id="400682"/>
    <lineage>
        <taxon>Eukaryota</taxon>
        <taxon>Metazoa</taxon>
        <taxon>Porifera</taxon>
        <taxon>Demospongiae</taxon>
        <taxon>Heteroscleromorpha</taxon>
        <taxon>Haplosclerida</taxon>
        <taxon>Niphatidae</taxon>
        <taxon>Amphimedon</taxon>
    </lineage>
</organism>
<sequence>MERYSKDELLFVEEVPEQMEIECPVCFNILTDPHQVSCCGNNVCESCIEGIKESNGSCPRCMEQEYDSSINKNVSRIINGLQVYCTNMGEGCQWKGELKELSTHLNKGKREGECQYEEVKCRYDECQARGQRQLLNVHEKECFQQPQNYDHFASVHLHTFITEAYLESCLKNMSPNTKKGENTRMPFYLDVINCDP</sequence>